<feature type="region of interest" description="Disordered" evidence="1">
    <location>
        <begin position="51"/>
        <end position="72"/>
    </location>
</feature>
<evidence type="ECO:0000313" key="4">
    <source>
        <dbReference type="EMBL" id="SNT20330.1"/>
    </source>
</evidence>
<accession>A0A239KQN9</accession>
<feature type="domain" description="Transposase IS4-like" evidence="3">
    <location>
        <begin position="16"/>
        <end position="113"/>
    </location>
</feature>
<dbReference type="Pfam" id="PF01609">
    <property type="entry name" value="DDE_Tnp_1"/>
    <property type="match status" value="1"/>
</dbReference>
<proteinExistence type="predicted"/>
<feature type="non-terminal residue" evidence="4">
    <location>
        <position position="1"/>
    </location>
</feature>
<evidence type="ECO:0000313" key="5">
    <source>
        <dbReference type="EMBL" id="SNT23456.1"/>
    </source>
</evidence>
<dbReference type="Proteomes" id="UP000198432">
    <property type="component" value="Unassembled WGS sequence"/>
</dbReference>
<protein>
    <submittedName>
        <fullName evidence="4 5">Transposase</fullName>
    </submittedName>
</protein>
<reference evidence="4" key="1">
    <citation type="submission" date="2017-06" db="EMBL/GenBank/DDBJ databases">
        <authorList>
            <person name="Kim H.J."/>
            <person name="Triplett B.A."/>
        </authorList>
    </citation>
    <scope>NUCLEOTIDE SEQUENCE [LARGE SCALE GENOMIC DNA]</scope>
    <source>
        <strain evidence="4">NKM1</strain>
    </source>
</reference>
<keyword evidence="6" id="KW-1185">Reference proteome</keyword>
<dbReference type="PANTHER" id="PTHR30007:SF1">
    <property type="entry name" value="BLR1914 PROTEIN"/>
    <property type="match status" value="1"/>
</dbReference>
<keyword evidence="2" id="KW-0472">Membrane</keyword>
<keyword evidence="2" id="KW-1133">Transmembrane helix</keyword>
<dbReference type="RefSeq" id="WP_144266369.1">
    <property type="nucleotide sequence ID" value="NZ_FZOQ01000030.1"/>
</dbReference>
<dbReference type="EMBL" id="FZOQ01000030">
    <property type="protein sequence ID" value="SNT20330.1"/>
    <property type="molecule type" value="Genomic_DNA"/>
</dbReference>
<feature type="transmembrane region" description="Helical" evidence="2">
    <location>
        <begin position="100"/>
        <end position="117"/>
    </location>
</feature>
<feature type="compositionally biased region" description="Basic residues" evidence="1">
    <location>
        <begin position="57"/>
        <end position="66"/>
    </location>
</feature>
<sequence length="125" mass="14912">FFHPVLKQVKIPLKRGRKRTRPEEVVADKAYDAGYLRKELARRGIKGMIPERQLRAGTKRRRRGPHHRFDRETYKKRAGVEQAIGWLKEYRRIATRYEKLAVSFMAMVKLAFIRFYLKKYSSDTA</sequence>
<evidence type="ECO:0000313" key="6">
    <source>
        <dbReference type="Proteomes" id="UP000198432"/>
    </source>
</evidence>
<dbReference type="EMBL" id="FZOQ01000033">
    <property type="protein sequence ID" value="SNT23456.1"/>
    <property type="molecule type" value="Genomic_DNA"/>
</dbReference>
<dbReference type="PANTHER" id="PTHR30007">
    <property type="entry name" value="PHP DOMAIN PROTEIN"/>
    <property type="match status" value="1"/>
</dbReference>
<dbReference type="OrthoDB" id="882946at2"/>
<dbReference type="GO" id="GO:0006313">
    <property type="term" value="P:DNA transposition"/>
    <property type="evidence" value="ECO:0007669"/>
    <property type="project" value="InterPro"/>
</dbReference>
<organism evidence="4 6">
    <name type="scientific">Pontibacter ummariensis</name>
    <dbReference type="NCBI Taxonomy" id="1610492"/>
    <lineage>
        <taxon>Bacteria</taxon>
        <taxon>Pseudomonadati</taxon>
        <taxon>Bacteroidota</taxon>
        <taxon>Cytophagia</taxon>
        <taxon>Cytophagales</taxon>
        <taxon>Hymenobacteraceae</taxon>
        <taxon>Pontibacter</taxon>
    </lineage>
</organism>
<evidence type="ECO:0000256" key="2">
    <source>
        <dbReference type="SAM" id="Phobius"/>
    </source>
</evidence>
<name>A0A239KQN9_9BACT</name>
<gene>
    <name evidence="4" type="ORF">SAMN06296052_13070</name>
    <name evidence="5" type="ORF">SAMN06296052_13341</name>
</gene>
<evidence type="ECO:0000259" key="3">
    <source>
        <dbReference type="Pfam" id="PF01609"/>
    </source>
</evidence>
<keyword evidence="2" id="KW-0812">Transmembrane</keyword>
<dbReference type="AlphaFoldDB" id="A0A239KQN9"/>
<dbReference type="InterPro" id="IPR002559">
    <property type="entry name" value="Transposase_11"/>
</dbReference>
<dbReference type="GO" id="GO:0003677">
    <property type="term" value="F:DNA binding"/>
    <property type="evidence" value="ECO:0007669"/>
    <property type="project" value="InterPro"/>
</dbReference>
<reference evidence="6" key="2">
    <citation type="submission" date="2017-06" db="EMBL/GenBank/DDBJ databases">
        <authorList>
            <person name="Varghese N."/>
            <person name="Submissions S."/>
        </authorList>
    </citation>
    <scope>NUCLEOTIDE SEQUENCE [LARGE SCALE GENOMIC DNA]</scope>
    <source>
        <strain evidence="6">NKM1</strain>
    </source>
</reference>
<evidence type="ECO:0000256" key="1">
    <source>
        <dbReference type="SAM" id="MobiDB-lite"/>
    </source>
</evidence>
<dbReference type="GO" id="GO:0004803">
    <property type="term" value="F:transposase activity"/>
    <property type="evidence" value="ECO:0007669"/>
    <property type="project" value="InterPro"/>
</dbReference>